<evidence type="ECO:0000256" key="2">
    <source>
        <dbReference type="ARBA" id="ARBA00008072"/>
    </source>
</evidence>
<dbReference type="Pfam" id="PF08240">
    <property type="entry name" value="ADH_N"/>
    <property type="match status" value="1"/>
</dbReference>
<dbReference type="PANTHER" id="PTHR43161:SF9">
    <property type="entry name" value="SORBITOL DEHYDROGENASE"/>
    <property type="match status" value="1"/>
</dbReference>
<dbReference type="GO" id="GO:0006062">
    <property type="term" value="P:sorbitol catabolic process"/>
    <property type="evidence" value="ECO:0007669"/>
    <property type="project" value="TreeGrafter"/>
</dbReference>
<dbReference type="SUPFAM" id="SSF51735">
    <property type="entry name" value="NAD(P)-binding Rossmann-fold domains"/>
    <property type="match status" value="1"/>
</dbReference>
<dbReference type="SMART" id="SM00829">
    <property type="entry name" value="PKS_ER"/>
    <property type="match status" value="1"/>
</dbReference>
<dbReference type="GO" id="GO:0003939">
    <property type="term" value="F:L-iditol 2-dehydrogenase (NAD+) activity"/>
    <property type="evidence" value="ECO:0007669"/>
    <property type="project" value="TreeGrafter"/>
</dbReference>
<protein>
    <recommendedName>
        <fullName evidence="6">Enoyl reductase (ER) domain-containing protein</fullName>
    </recommendedName>
</protein>
<evidence type="ECO:0000259" key="6">
    <source>
        <dbReference type="SMART" id="SM00829"/>
    </source>
</evidence>
<dbReference type="PANTHER" id="PTHR43161">
    <property type="entry name" value="SORBITOL DEHYDROGENASE"/>
    <property type="match status" value="1"/>
</dbReference>
<dbReference type="InterPro" id="IPR036291">
    <property type="entry name" value="NAD(P)-bd_dom_sf"/>
</dbReference>
<evidence type="ECO:0000313" key="8">
    <source>
        <dbReference type="Proteomes" id="UP000242875"/>
    </source>
</evidence>
<organism evidence="7 8">
    <name type="scientific">Bifiguratus adelaidae</name>
    <dbReference type="NCBI Taxonomy" id="1938954"/>
    <lineage>
        <taxon>Eukaryota</taxon>
        <taxon>Fungi</taxon>
        <taxon>Fungi incertae sedis</taxon>
        <taxon>Mucoromycota</taxon>
        <taxon>Mucoromycotina</taxon>
        <taxon>Endogonomycetes</taxon>
        <taxon>Endogonales</taxon>
        <taxon>Endogonales incertae sedis</taxon>
        <taxon>Bifiguratus</taxon>
    </lineage>
</organism>
<keyword evidence="8" id="KW-1185">Reference proteome</keyword>
<dbReference type="GO" id="GO:0008270">
    <property type="term" value="F:zinc ion binding"/>
    <property type="evidence" value="ECO:0007669"/>
    <property type="project" value="InterPro"/>
</dbReference>
<name>A0A261XW25_9FUNG</name>
<accession>A0A261XW25</accession>
<dbReference type="Proteomes" id="UP000242875">
    <property type="component" value="Unassembled WGS sequence"/>
</dbReference>
<keyword evidence="3" id="KW-0479">Metal-binding</keyword>
<sequence length="340" mass="36842">MARNGRVGGNLTVRVHKAYDLRLEDLERPEPKEDEVQIQVKATGICGSDSHYYTDGGIGMKKIDPNVPMLLGHESAGIVSAVGAHVTSLKIGDRVAIEPGTNCTKCRRCKTGQYNLCENMRFCGSLINGPNNGTMREYIVCREDLCHPLPDHLSYEEGALIEPLSVAVASVKRTNPDLGSHIFVLGAGTIGLLCAAVARARGCTSITIADINENRLAFAKDYLGDIVRTINLNEYPKKGHDEDPMAHAQPGAGGTVMLIGLGTPNVLMPLWIMTSREINTLTNFRYANCYPTAISLVASNAVPVKQLVTHRFPLQQVNEAFALMTKGGADNIVKIQIGEF</sequence>
<keyword evidence="4" id="KW-0862">Zinc</keyword>
<dbReference type="InterPro" id="IPR011032">
    <property type="entry name" value="GroES-like_sf"/>
</dbReference>
<dbReference type="SUPFAM" id="SSF50129">
    <property type="entry name" value="GroES-like"/>
    <property type="match status" value="1"/>
</dbReference>
<dbReference type="InterPro" id="IPR013154">
    <property type="entry name" value="ADH-like_N"/>
</dbReference>
<evidence type="ECO:0000256" key="1">
    <source>
        <dbReference type="ARBA" id="ARBA00001947"/>
    </source>
</evidence>
<keyword evidence="5" id="KW-0560">Oxidoreductase</keyword>
<evidence type="ECO:0000256" key="4">
    <source>
        <dbReference type="ARBA" id="ARBA00022833"/>
    </source>
</evidence>
<comment type="caution">
    <text evidence="7">The sequence shown here is derived from an EMBL/GenBank/DDBJ whole genome shotgun (WGS) entry which is preliminary data.</text>
</comment>
<proteinExistence type="inferred from homology"/>
<dbReference type="InterPro" id="IPR002328">
    <property type="entry name" value="ADH_Zn_CS"/>
</dbReference>
<comment type="similarity">
    <text evidence="2">Belongs to the zinc-containing alcohol dehydrogenase family.</text>
</comment>
<evidence type="ECO:0000313" key="7">
    <source>
        <dbReference type="EMBL" id="OZJ02557.1"/>
    </source>
</evidence>
<dbReference type="EMBL" id="MVBO01000143">
    <property type="protein sequence ID" value="OZJ02557.1"/>
    <property type="molecule type" value="Genomic_DNA"/>
</dbReference>
<dbReference type="Gene3D" id="3.90.180.10">
    <property type="entry name" value="Medium-chain alcohol dehydrogenases, catalytic domain"/>
    <property type="match status" value="2"/>
</dbReference>
<dbReference type="InterPro" id="IPR045306">
    <property type="entry name" value="SDH-like"/>
</dbReference>
<comment type="cofactor">
    <cofactor evidence="1">
        <name>Zn(2+)</name>
        <dbReference type="ChEBI" id="CHEBI:29105"/>
    </cofactor>
</comment>
<reference evidence="7 8" key="1">
    <citation type="journal article" date="2017" name="Mycologia">
        <title>Bifiguratus adelaidae, gen. et sp. nov., a new member of Mucoromycotina in endophytic and soil-dwelling habitats.</title>
        <authorList>
            <person name="Torres-Cruz T.J."/>
            <person name="Billingsley Tobias T.L."/>
            <person name="Almatruk M."/>
            <person name="Hesse C."/>
            <person name="Kuske C.R."/>
            <person name="Desiro A."/>
            <person name="Benucci G.M."/>
            <person name="Bonito G."/>
            <person name="Stajich J.E."/>
            <person name="Dunlap C."/>
            <person name="Arnold A.E."/>
            <person name="Porras-Alfaro A."/>
        </authorList>
    </citation>
    <scope>NUCLEOTIDE SEQUENCE [LARGE SCALE GENOMIC DNA]</scope>
    <source>
        <strain evidence="7 8">AZ0501</strain>
    </source>
</reference>
<feature type="domain" description="Enoyl reductase (ER)" evidence="6">
    <location>
        <begin position="17"/>
        <end position="333"/>
    </location>
</feature>
<dbReference type="InterPro" id="IPR020843">
    <property type="entry name" value="ER"/>
</dbReference>
<dbReference type="CDD" id="cd05285">
    <property type="entry name" value="sorbitol_DH"/>
    <property type="match status" value="1"/>
</dbReference>
<dbReference type="OrthoDB" id="2148442at2759"/>
<evidence type="ECO:0000256" key="5">
    <source>
        <dbReference type="ARBA" id="ARBA00023002"/>
    </source>
</evidence>
<evidence type="ECO:0000256" key="3">
    <source>
        <dbReference type="ARBA" id="ARBA00022723"/>
    </source>
</evidence>
<dbReference type="PROSITE" id="PS00059">
    <property type="entry name" value="ADH_ZINC"/>
    <property type="match status" value="1"/>
</dbReference>
<dbReference type="AlphaFoldDB" id="A0A261XW25"/>
<dbReference type="Gene3D" id="3.40.50.720">
    <property type="entry name" value="NAD(P)-binding Rossmann-like Domain"/>
    <property type="match status" value="2"/>
</dbReference>
<gene>
    <name evidence="7" type="ORF">BZG36_04334</name>
</gene>